<name>A0A1F5B0J2_9BACT</name>
<organism evidence="2 3">
    <name type="scientific">Candidatus Azambacteria bacterium RBG_16_47_10</name>
    <dbReference type="NCBI Taxonomy" id="1797292"/>
    <lineage>
        <taxon>Bacteria</taxon>
        <taxon>Candidatus Azamiibacteriota</taxon>
    </lineage>
</organism>
<evidence type="ECO:0000313" key="2">
    <source>
        <dbReference type="EMBL" id="OGD24014.1"/>
    </source>
</evidence>
<protein>
    <recommendedName>
        <fullName evidence="4">DUF5671 domain-containing protein</fullName>
    </recommendedName>
</protein>
<sequence>MFKKNTLIRIIYLYTFSLVGLVLVVIGGVRFVDMGLKAWVFTQADEEQRMWQKQPPMPVITEKRVETAVKEGKIENLTEDEKMAMEQWLISYGTWKEQQEKFDPITSQRQREAAGALSFILVGLPLYLYHWRIIKREKNEEANGGEEVRG</sequence>
<dbReference type="EMBL" id="MEYI01000019">
    <property type="protein sequence ID" value="OGD24014.1"/>
    <property type="molecule type" value="Genomic_DNA"/>
</dbReference>
<proteinExistence type="predicted"/>
<accession>A0A1F5B0J2</accession>
<keyword evidence="1" id="KW-0812">Transmembrane</keyword>
<comment type="caution">
    <text evidence="2">The sequence shown here is derived from an EMBL/GenBank/DDBJ whole genome shotgun (WGS) entry which is preliminary data.</text>
</comment>
<evidence type="ECO:0000256" key="1">
    <source>
        <dbReference type="SAM" id="Phobius"/>
    </source>
</evidence>
<feature type="transmembrane region" description="Helical" evidence="1">
    <location>
        <begin position="12"/>
        <end position="32"/>
    </location>
</feature>
<dbReference type="AlphaFoldDB" id="A0A1F5B0J2"/>
<reference evidence="2 3" key="1">
    <citation type="journal article" date="2016" name="Nat. Commun.">
        <title>Thousands of microbial genomes shed light on interconnected biogeochemical processes in an aquifer system.</title>
        <authorList>
            <person name="Anantharaman K."/>
            <person name="Brown C.T."/>
            <person name="Hug L.A."/>
            <person name="Sharon I."/>
            <person name="Castelle C.J."/>
            <person name="Probst A.J."/>
            <person name="Thomas B.C."/>
            <person name="Singh A."/>
            <person name="Wilkins M.J."/>
            <person name="Karaoz U."/>
            <person name="Brodie E.L."/>
            <person name="Williams K.H."/>
            <person name="Hubbard S.S."/>
            <person name="Banfield J.F."/>
        </authorList>
    </citation>
    <scope>NUCLEOTIDE SEQUENCE [LARGE SCALE GENOMIC DNA]</scope>
</reference>
<dbReference type="Proteomes" id="UP000176639">
    <property type="component" value="Unassembled WGS sequence"/>
</dbReference>
<evidence type="ECO:0008006" key="4">
    <source>
        <dbReference type="Google" id="ProtNLM"/>
    </source>
</evidence>
<evidence type="ECO:0000313" key="3">
    <source>
        <dbReference type="Proteomes" id="UP000176639"/>
    </source>
</evidence>
<keyword evidence="1" id="KW-0472">Membrane</keyword>
<keyword evidence="1" id="KW-1133">Transmembrane helix</keyword>
<gene>
    <name evidence="2" type="ORF">A2Z10_02110</name>
</gene>
<feature type="transmembrane region" description="Helical" evidence="1">
    <location>
        <begin position="113"/>
        <end position="129"/>
    </location>
</feature>